<feature type="region of interest" description="Disordered" evidence="1">
    <location>
        <begin position="117"/>
        <end position="215"/>
    </location>
</feature>
<keyword evidence="2" id="KW-1133">Transmembrane helix</keyword>
<feature type="compositionally biased region" description="Low complexity" evidence="1">
    <location>
        <begin position="174"/>
        <end position="183"/>
    </location>
</feature>
<keyword evidence="4" id="KW-1185">Reference proteome</keyword>
<reference evidence="3 4" key="1">
    <citation type="submission" date="2021-01" db="EMBL/GenBank/DDBJ databases">
        <title>Whole genome shotgun sequence of Verrucosispora gifhornensis NBRC 16317.</title>
        <authorList>
            <person name="Komaki H."/>
            <person name="Tamura T."/>
        </authorList>
    </citation>
    <scope>NUCLEOTIDE SEQUENCE [LARGE SCALE GENOMIC DNA]</scope>
    <source>
        <strain evidence="3 4">NBRC 16317</strain>
    </source>
</reference>
<dbReference type="EMBL" id="BOPA01000022">
    <property type="protein sequence ID" value="GIJ16741.1"/>
    <property type="molecule type" value="Genomic_DNA"/>
</dbReference>
<accession>A0ABQ4IFQ8</accession>
<gene>
    <name evidence="3" type="ORF">Vgi01_34250</name>
</gene>
<evidence type="ECO:0000313" key="4">
    <source>
        <dbReference type="Proteomes" id="UP000647860"/>
    </source>
</evidence>
<sequence>MYLRRLEGTGVPTDHDHLLDAAREPRPTAGPSDSPDPVAGLLRAAAGPPRPAELVGEEKALAAFRAARQAGLTAPPSRPTRRRRFTAGVVVWIAGVAATATAGAALAAVRLDWPHERSAPPSTPITRPVAPSPSAAGGQPDRGGGTPSQGVPGAAPTASPGVTPGVSAEPTEGAPDPTTSASPTPEPPQQREPAVDRTVQAGPGNSDNTADRPGLCKAYLSKPERQREKALRTPAFSELVVAAGGADNVLAYCQAVLAETDPEWLARHGPAAGSTDAAGLLPAALRRISP</sequence>
<protein>
    <submittedName>
        <fullName evidence="3">Uncharacterized protein</fullName>
    </submittedName>
</protein>
<keyword evidence="2" id="KW-0472">Membrane</keyword>
<name>A0ABQ4IFQ8_9ACTN</name>
<keyword evidence="2" id="KW-0812">Transmembrane</keyword>
<comment type="caution">
    <text evidence="3">The sequence shown here is derived from an EMBL/GenBank/DDBJ whole genome shotgun (WGS) entry which is preliminary data.</text>
</comment>
<evidence type="ECO:0000256" key="1">
    <source>
        <dbReference type="SAM" id="MobiDB-lite"/>
    </source>
</evidence>
<dbReference type="Proteomes" id="UP000647860">
    <property type="component" value="Unassembled WGS sequence"/>
</dbReference>
<evidence type="ECO:0000256" key="2">
    <source>
        <dbReference type="SAM" id="Phobius"/>
    </source>
</evidence>
<feature type="compositionally biased region" description="Basic and acidic residues" evidence="1">
    <location>
        <begin position="1"/>
        <end position="26"/>
    </location>
</feature>
<evidence type="ECO:0000313" key="3">
    <source>
        <dbReference type="EMBL" id="GIJ16741.1"/>
    </source>
</evidence>
<proteinExistence type="predicted"/>
<feature type="region of interest" description="Disordered" evidence="1">
    <location>
        <begin position="1"/>
        <end position="49"/>
    </location>
</feature>
<organism evidence="3 4">
    <name type="scientific">Micromonospora gifhornensis</name>
    <dbReference type="NCBI Taxonomy" id="84594"/>
    <lineage>
        <taxon>Bacteria</taxon>
        <taxon>Bacillati</taxon>
        <taxon>Actinomycetota</taxon>
        <taxon>Actinomycetes</taxon>
        <taxon>Micromonosporales</taxon>
        <taxon>Micromonosporaceae</taxon>
        <taxon>Micromonospora</taxon>
    </lineage>
</organism>
<feature type="transmembrane region" description="Helical" evidence="2">
    <location>
        <begin position="85"/>
        <end position="109"/>
    </location>
</feature>